<reference evidence="2 3" key="1">
    <citation type="submission" date="2018-06" db="EMBL/GenBank/DDBJ databases">
        <title>Genomic Encyclopedia of Archaeal and Bacterial Type Strains, Phase II (KMG-II): from individual species to whole genera.</title>
        <authorList>
            <person name="Goeker M."/>
        </authorList>
    </citation>
    <scope>NUCLEOTIDE SEQUENCE [LARGE SCALE GENOMIC DNA]</scope>
    <source>
        <strain evidence="2 3">DSM 23241</strain>
    </source>
</reference>
<proteinExistence type="predicted"/>
<feature type="signal peptide" evidence="1">
    <location>
        <begin position="1"/>
        <end position="22"/>
    </location>
</feature>
<evidence type="ECO:0008006" key="4">
    <source>
        <dbReference type="Google" id="ProtNLM"/>
    </source>
</evidence>
<dbReference type="AlphaFoldDB" id="A0A2W7TC99"/>
<sequence length="253" mass="28839">MKKHNIIWYFILLLTSINVAKAQEQEYILYKNSTGISHNNIDAKQMMKVTPGEDYYHAKTYYISNNRLATEGNYLDNFCLQADGPFKNYDENGVLLDSMLFKEGILIERTAFYTNGNKKSHYVKAHDKVPAVQLGWDEQGQPLPNYIAVKTPEFVGGIKGWQNFINKNLDIKVAMQPNIPLGIYTVKMDIWITKNGKPTQFIAIDPPEKCKPCLLEAIRVLKLSPVWQPAFFDGVAVDFPMLLSMSFNTTMAN</sequence>
<dbReference type="RefSeq" id="WP_111296699.1">
    <property type="nucleotide sequence ID" value="NZ_QKZV01000008.1"/>
</dbReference>
<comment type="caution">
    <text evidence="2">The sequence shown here is derived from an EMBL/GenBank/DDBJ whole genome shotgun (WGS) entry which is preliminary data.</text>
</comment>
<accession>A0A2W7TC99</accession>
<dbReference type="Gene3D" id="3.90.930.1">
    <property type="match status" value="1"/>
</dbReference>
<keyword evidence="1" id="KW-0732">Signal</keyword>
<dbReference type="OrthoDB" id="649093at2"/>
<protein>
    <recommendedName>
        <fullName evidence="4">TonB-like protein</fullName>
    </recommendedName>
</protein>
<evidence type="ECO:0000313" key="2">
    <source>
        <dbReference type="EMBL" id="PZX60872.1"/>
    </source>
</evidence>
<gene>
    <name evidence="2" type="ORF">LX80_02356</name>
</gene>
<keyword evidence="3" id="KW-1185">Reference proteome</keyword>
<feature type="chain" id="PRO_5015938301" description="TonB-like protein" evidence="1">
    <location>
        <begin position="23"/>
        <end position="253"/>
    </location>
</feature>
<dbReference type="EMBL" id="QKZV01000008">
    <property type="protein sequence ID" value="PZX60872.1"/>
    <property type="molecule type" value="Genomic_DNA"/>
</dbReference>
<evidence type="ECO:0000256" key="1">
    <source>
        <dbReference type="SAM" id="SignalP"/>
    </source>
</evidence>
<evidence type="ECO:0000313" key="3">
    <source>
        <dbReference type="Proteomes" id="UP000249720"/>
    </source>
</evidence>
<organism evidence="2 3">
    <name type="scientific">Hydrotalea sandarakina</name>
    <dbReference type="NCBI Taxonomy" id="1004304"/>
    <lineage>
        <taxon>Bacteria</taxon>
        <taxon>Pseudomonadati</taxon>
        <taxon>Bacteroidota</taxon>
        <taxon>Chitinophagia</taxon>
        <taxon>Chitinophagales</taxon>
        <taxon>Chitinophagaceae</taxon>
        <taxon>Hydrotalea</taxon>
    </lineage>
</organism>
<name>A0A2W7TC99_9BACT</name>
<dbReference type="Proteomes" id="UP000249720">
    <property type="component" value="Unassembled WGS sequence"/>
</dbReference>